<dbReference type="Proteomes" id="UP001403385">
    <property type="component" value="Unassembled WGS sequence"/>
</dbReference>
<accession>A0AAW9S4U7</accession>
<dbReference type="Gene3D" id="1.10.10.10">
    <property type="entry name" value="Winged helix-like DNA-binding domain superfamily/Winged helix DNA-binding domain"/>
    <property type="match status" value="1"/>
</dbReference>
<evidence type="ECO:0000256" key="3">
    <source>
        <dbReference type="ARBA" id="ARBA00023125"/>
    </source>
</evidence>
<gene>
    <name evidence="7" type="ORF">AAG747_02545</name>
</gene>
<evidence type="ECO:0000256" key="2">
    <source>
        <dbReference type="ARBA" id="ARBA00023015"/>
    </source>
</evidence>
<dbReference type="EMBL" id="JBDKWZ010000001">
    <property type="protein sequence ID" value="MEN7546770.1"/>
    <property type="molecule type" value="Genomic_DNA"/>
</dbReference>
<dbReference type="FunFam" id="1.10.10.10:FF:000001">
    <property type="entry name" value="LysR family transcriptional regulator"/>
    <property type="match status" value="1"/>
</dbReference>
<dbReference type="SUPFAM" id="SSF46785">
    <property type="entry name" value="Winged helix' DNA-binding domain"/>
    <property type="match status" value="1"/>
</dbReference>
<dbReference type="Pfam" id="PF00126">
    <property type="entry name" value="HTH_1"/>
    <property type="match status" value="1"/>
</dbReference>
<dbReference type="GO" id="GO:0032993">
    <property type="term" value="C:protein-DNA complex"/>
    <property type="evidence" value="ECO:0007669"/>
    <property type="project" value="TreeGrafter"/>
</dbReference>
<dbReference type="PROSITE" id="PS50931">
    <property type="entry name" value="HTH_LYSR"/>
    <property type="match status" value="1"/>
</dbReference>
<dbReference type="PRINTS" id="PR00039">
    <property type="entry name" value="HTHLYSR"/>
</dbReference>
<dbReference type="InterPro" id="IPR005119">
    <property type="entry name" value="LysR_subst-bd"/>
</dbReference>
<dbReference type="PANTHER" id="PTHR30346">
    <property type="entry name" value="TRANSCRIPTIONAL DUAL REGULATOR HCAR-RELATED"/>
    <property type="match status" value="1"/>
</dbReference>
<evidence type="ECO:0000256" key="1">
    <source>
        <dbReference type="ARBA" id="ARBA00009437"/>
    </source>
</evidence>
<dbReference type="AlphaFoldDB" id="A0AAW9S4U7"/>
<dbReference type="InterPro" id="IPR036388">
    <property type="entry name" value="WH-like_DNA-bd_sf"/>
</dbReference>
<reference evidence="7 8" key="1">
    <citation type="submission" date="2024-04" db="EMBL/GenBank/DDBJ databases">
        <title>Novel genus in family Flammeovirgaceae.</title>
        <authorList>
            <person name="Nguyen T.H."/>
            <person name="Vuong T.Q."/>
            <person name="Le H."/>
            <person name="Kim S.-G."/>
        </authorList>
    </citation>
    <scope>NUCLEOTIDE SEQUENCE [LARGE SCALE GENOMIC DNA]</scope>
    <source>
        <strain evidence="7 8">JCM 23209</strain>
    </source>
</reference>
<organism evidence="7 8">
    <name type="scientific">Rapidithrix thailandica</name>
    <dbReference type="NCBI Taxonomy" id="413964"/>
    <lineage>
        <taxon>Bacteria</taxon>
        <taxon>Pseudomonadati</taxon>
        <taxon>Bacteroidota</taxon>
        <taxon>Cytophagia</taxon>
        <taxon>Cytophagales</taxon>
        <taxon>Flammeovirgaceae</taxon>
        <taxon>Rapidithrix</taxon>
    </lineage>
</organism>
<evidence type="ECO:0000313" key="7">
    <source>
        <dbReference type="EMBL" id="MEN7546770.1"/>
    </source>
</evidence>
<dbReference type="Pfam" id="PF03466">
    <property type="entry name" value="LysR_substrate"/>
    <property type="match status" value="1"/>
</dbReference>
<protein>
    <submittedName>
        <fullName evidence="7">LysR substrate-binding domain-containing protein</fullName>
    </submittedName>
</protein>
<sequence length="313" mass="35660">MVTLVQLEYVIAVDTYRHFATAAEKCFVTQPTLSMQLKKLEEELGIIIFDRSKQPVIPTDIGKAVIKQARSVLSEVRKLHDTIDFFQQKISGELKIGIIPTLAPYLLPRFIGDFVKTYPDLKVHIKELLTEEIVEYLHKDLIDVGILVTPLHEDGIIAKPMFYEGIQVYPHPEHRFANQSQVNMAEIADPEIWLLNEGHCFRNQVLNLCSYLNLQQHSLPIEYASGSLDTLIKLVDKEGGFTLLPELAVEDLPINKRVQVKTFIDSFPLREVSLVYARSFVKEKLIGILEQAIQQSIPEPMLSANRGTLVEWQ</sequence>
<feature type="domain" description="HTH lysR-type" evidence="6">
    <location>
        <begin position="2"/>
        <end position="59"/>
    </location>
</feature>
<name>A0AAW9S4U7_9BACT</name>
<dbReference type="GO" id="GO:0003677">
    <property type="term" value="F:DNA binding"/>
    <property type="evidence" value="ECO:0007669"/>
    <property type="project" value="UniProtKB-KW"/>
</dbReference>
<keyword evidence="3" id="KW-0238">DNA-binding</keyword>
<dbReference type="PANTHER" id="PTHR30346:SF26">
    <property type="entry name" value="HYDROGEN PEROXIDE-INDUCIBLE GENES ACTIVATOR"/>
    <property type="match status" value="1"/>
</dbReference>
<dbReference type="GO" id="GO:0003700">
    <property type="term" value="F:DNA-binding transcription factor activity"/>
    <property type="evidence" value="ECO:0007669"/>
    <property type="project" value="InterPro"/>
</dbReference>
<evidence type="ECO:0000259" key="6">
    <source>
        <dbReference type="PROSITE" id="PS50931"/>
    </source>
</evidence>
<evidence type="ECO:0000256" key="4">
    <source>
        <dbReference type="ARBA" id="ARBA00023159"/>
    </source>
</evidence>
<proteinExistence type="inferred from homology"/>
<comment type="similarity">
    <text evidence="1">Belongs to the LysR transcriptional regulatory family.</text>
</comment>
<comment type="caution">
    <text evidence="7">The sequence shown here is derived from an EMBL/GenBank/DDBJ whole genome shotgun (WGS) entry which is preliminary data.</text>
</comment>
<keyword evidence="2" id="KW-0805">Transcription regulation</keyword>
<keyword evidence="8" id="KW-1185">Reference proteome</keyword>
<keyword evidence="5" id="KW-0804">Transcription</keyword>
<dbReference type="InterPro" id="IPR000847">
    <property type="entry name" value="LysR_HTH_N"/>
</dbReference>
<keyword evidence="4" id="KW-0010">Activator</keyword>
<dbReference type="InterPro" id="IPR036390">
    <property type="entry name" value="WH_DNA-bd_sf"/>
</dbReference>
<dbReference type="Gene3D" id="3.40.190.10">
    <property type="entry name" value="Periplasmic binding protein-like II"/>
    <property type="match status" value="2"/>
</dbReference>
<dbReference type="CDD" id="cd08411">
    <property type="entry name" value="PBP2_OxyR"/>
    <property type="match status" value="1"/>
</dbReference>
<dbReference type="RefSeq" id="WP_346819552.1">
    <property type="nucleotide sequence ID" value="NZ_JBDKWZ010000001.1"/>
</dbReference>
<evidence type="ECO:0000256" key="5">
    <source>
        <dbReference type="ARBA" id="ARBA00023163"/>
    </source>
</evidence>
<dbReference type="SUPFAM" id="SSF53850">
    <property type="entry name" value="Periplasmic binding protein-like II"/>
    <property type="match status" value="1"/>
</dbReference>
<evidence type="ECO:0000313" key="8">
    <source>
        <dbReference type="Proteomes" id="UP001403385"/>
    </source>
</evidence>